<keyword evidence="2" id="KW-0067">ATP-binding</keyword>
<feature type="domain" description="ABC transporter" evidence="4">
    <location>
        <begin position="297"/>
        <end position="541"/>
    </location>
</feature>
<dbReference type="InterPro" id="IPR017871">
    <property type="entry name" value="ABC_transporter-like_CS"/>
</dbReference>
<dbReference type="InterPro" id="IPR003439">
    <property type="entry name" value="ABC_transporter-like_ATP-bd"/>
</dbReference>
<dbReference type="CDD" id="cd03215">
    <property type="entry name" value="ABC_Carb_Monos_II"/>
    <property type="match status" value="1"/>
</dbReference>
<dbReference type="SMART" id="SM00382">
    <property type="entry name" value="AAA"/>
    <property type="match status" value="2"/>
</dbReference>
<dbReference type="Pfam" id="PF00005">
    <property type="entry name" value="ABC_tran"/>
    <property type="match status" value="2"/>
</dbReference>
<sequence length="541" mass="57987">MMDPRVLTSPAARPLRDPAPGLGAGAGAAAPPPALSAVGITKRFGPLLALDDVSLRLAPGSFHALLGENGAGKSTLVKCIMGYHPADAGEVKVGDAAIAIKSPREAQSLGIGMVYQHFTLVMNMTVAENLVLARPALPLVIDWREEHERIRAFMARMPFRIDPGRTARSLSAGEKQKLEILKQLYLGSRIILLDEPTSVLTPAEADEVLGMLRRMAEEKRISVLMISHKFREVTRFADEVTVLRRGRLAGRGMVKDLTPRAMAEMMVGSQPAPPGPEEQAARPATGGEGARAGEPILRIEGLAAHDDRGRRALDGVTLTVRRGEIVGIAGVSGNGQEELVEVLAGQRAARAGRVLVHGEPYGAGRAQIRKHRVRCLPEEPLRNACVPAMSVAENIGLRVFDRPPYTALRWGVSRAALRRTAERLVKEYAIKTPSVDAPLGKLSGGNVQRVVLARELGDDVELLIAANPYFGLDFAAVTEIRARIRAARDRGTAVLLVSADLDEIFAMADRILVMSEGRVVHESAAASADVAEIGRAMAGHP</sequence>
<gene>
    <name evidence="5" type="ORF">SOCE26_054920</name>
</gene>
<evidence type="ECO:0000313" key="5">
    <source>
        <dbReference type="EMBL" id="AUX44032.1"/>
    </source>
</evidence>
<dbReference type="Proteomes" id="UP000238348">
    <property type="component" value="Chromosome"/>
</dbReference>
<reference evidence="5 6" key="1">
    <citation type="submission" date="2015-09" db="EMBL/GenBank/DDBJ databases">
        <title>Sorangium comparison.</title>
        <authorList>
            <person name="Zaburannyi N."/>
            <person name="Bunk B."/>
            <person name="Overmann J."/>
            <person name="Mueller R."/>
        </authorList>
    </citation>
    <scope>NUCLEOTIDE SEQUENCE [LARGE SCALE GENOMIC DNA]</scope>
    <source>
        <strain evidence="5 6">So ce26</strain>
    </source>
</reference>
<organism evidence="5 6">
    <name type="scientific">Sorangium cellulosum</name>
    <name type="common">Polyangium cellulosum</name>
    <dbReference type="NCBI Taxonomy" id="56"/>
    <lineage>
        <taxon>Bacteria</taxon>
        <taxon>Pseudomonadati</taxon>
        <taxon>Myxococcota</taxon>
        <taxon>Polyangia</taxon>
        <taxon>Polyangiales</taxon>
        <taxon>Polyangiaceae</taxon>
        <taxon>Sorangium</taxon>
    </lineage>
</organism>
<dbReference type="PROSITE" id="PS50893">
    <property type="entry name" value="ABC_TRANSPORTER_2"/>
    <property type="match status" value="2"/>
</dbReference>
<dbReference type="AlphaFoldDB" id="A0A2L0EXK1"/>
<name>A0A2L0EXK1_SORCE</name>
<dbReference type="InterPro" id="IPR003593">
    <property type="entry name" value="AAA+_ATPase"/>
</dbReference>
<evidence type="ECO:0000256" key="1">
    <source>
        <dbReference type="ARBA" id="ARBA00022741"/>
    </source>
</evidence>
<dbReference type="PANTHER" id="PTHR43790:SF4">
    <property type="entry name" value="GUANOSINE IMPORT ATP-BINDING PROTEIN NUPO"/>
    <property type="match status" value="1"/>
</dbReference>
<proteinExistence type="predicted"/>
<dbReference type="PANTHER" id="PTHR43790">
    <property type="entry name" value="CARBOHYDRATE TRANSPORT ATP-BINDING PROTEIN MG119-RELATED"/>
    <property type="match status" value="1"/>
</dbReference>
<evidence type="ECO:0000256" key="3">
    <source>
        <dbReference type="SAM" id="MobiDB-lite"/>
    </source>
</evidence>
<evidence type="ECO:0000259" key="4">
    <source>
        <dbReference type="PROSITE" id="PS50893"/>
    </source>
</evidence>
<feature type="domain" description="ABC transporter" evidence="4">
    <location>
        <begin position="35"/>
        <end position="270"/>
    </location>
</feature>
<dbReference type="GO" id="GO:0016887">
    <property type="term" value="F:ATP hydrolysis activity"/>
    <property type="evidence" value="ECO:0007669"/>
    <property type="project" value="InterPro"/>
</dbReference>
<dbReference type="SUPFAM" id="SSF52540">
    <property type="entry name" value="P-loop containing nucleoside triphosphate hydrolases"/>
    <property type="match status" value="2"/>
</dbReference>
<evidence type="ECO:0000256" key="2">
    <source>
        <dbReference type="ARBA" id="ARBA00022840"/>
    </source>
</evidence>
<dbReference type="EMBL" id="CP012673">
    <property type="protein sequence ID" value="AUX44032.1"/>
    <property type="molecule type" value="Genomic_DNA"/>
</dbReference>
<dbReference type="CDD" id="cd03216">
    <property type="entry name" value="ABC_Carb_Monos_I"/>
    <property type="match status" value="1"/>
</dbReference>
<dbReference type="PROSITE" id="PS00211">
    <property type="entry name" value="ABC_TRANSPORTER_1"/>
    <property type="match status" value="1"/>
</dbReference>
<dbReference type="Gene3D" id="3.40.50.300">
    <property type="entry name" value="P-loop containing nucleotide triphosphate hydrolases"/>
    <property type="match status" value="2"/>
</dbReference>
<feature type="region of interest" description="Disordered" evidence="3">
    <location>
        <begin position="268"/>
        <end position="293"/>
    </location>
</feature>
<keyword evidence="1" id="KW-0547">Nucleotide-binding</keyword>
<protein>
    <submittedName>
        <fullName evidence="5">ABC transporter</fullName>
    </submittedName>
</protein>
<dbReference type="InterPro" id="IPR050107">
    <property type="entry name" value="ABC_carbohydrate_import_ATPase"/>
</dbReference>
<dbReference type="GO" id="GO:0005524">
    <property type="term" value="F:ATP binding"/>
    <property type="evidence" value="ECO:0007669"/>
    <property type="project" value="UniProtKB-KW"/>
</dbReference>
<accession>A0A2L0EXK1</accession>
<evidence type="ECO:0000313" key="6">
    <source>
        <dbReference type="Proteomes" id="UP000238348"/>
    </source>
</evidence>
<feature type="region of interest" description="Disordered" evidence="3">
    <location>
        <begin position="1"/>
        <end position="27"/>
    </location>
</feature>
<dbReference type="InterPro" id="IPR027417">
    <property type="entry name" value="P-loop_NTPase"/>
</dbReference>